<keyword evidence="4 6" id="KW-1133">Transmembrane helix</keyword>
<feature type="domain" description="Cardiolipin synthase N-terminal" evidence="7">
    <location>
        <begin position="27"/>
        <end position="68"/>
    </location>
</feature>
<organism evidence="8">
    <name type="scientific">marine sediment metagenome</name>
    <dbReference type="NCBI Taxonomy" id="412755"/>
    <lineage>
        <taxon>unclassified sequences</taxon>
        <taxon>metagenomes</taxon>
        <taxon>ecological metagenomes</taxon>
    </lineage>
</organism>
<evidence type="ECO:0000259" key="7">
    <source>
        <dbReference type="Pfam" id="PF13396"/>
    </source>
</evidence>
<accession>A0A0F9A7D8</accession>
<evidence type="ECO:0000313" key="8">
    <source>
        <dbReference type="EMBL" id="KKL05484.1"/>
    </source>
</evidence>
<gene>
    <name evidence="8" type="ORF">LCGC14_2605570</name>
</gene>
<dbReference type="AlphaFoldDB" id="A0A0F9A7D8"/>
<dbReference type="EMBL" id="LAZR01044096">
    <property type="protein sequence ID" value="KKL05484.1"/>
    <property type="molecule type" value="Genomic_DNA"/>
</dbReference>
<evidence type="ECO:0000256" key="1">
    <source>
        <dbReference type="ARBA" id="ARBA00004651"/>
    </source>
</evidence>
<evidence type="ECO:0000256" key="4">
    <source>
        <dbReference type="ARBA" id="ARBA00022989"/>
    </source>
</evidence>
<dbReference type="GO" id="GO:0005886">
    <property type="term" value="C:plasma membrane"/>
    <property type="evidence" value="ECO:0007669"/>
    <property type="project" value="UniProtKB-SubCell"/>
</dbReference>
<feature type="transmembrane region" description="Helical" evidence="6">
    <location>
        <begin position="12"/>
        <end position="35"/>
    </location>
</feature>
<reference evidence="8" key="1">
    <citation type="journal article" date="2015" name="Nature">
        <title>Complex archaea that bridge the gap between prokaryotes and eukaryotes.</title>
        <authorList>
            <person name="Spang A."/>
            <person name="Saw J.H."/>
            <person name="Jorgensen S.L."/>
            <person name="Zaremba-Niedzwiedzka K."/>
            <person name="Martijn J."/>
            <person name="Lind A.E."/>
            <person name="van Eijk R."/>
            <person name="Schleper C."/>
            <person name="Guy L."/>
            <person name="Ettema T.J."/>
        </authorList>
    </citation>
    <scope>NUCLEOTIDE SEQUENCE</scope>
</reference>
<feature type="transmembrane region" description="Helical" evidence="6">
    <location>
        <begin position="47"/>
        <end position="67"/>
    </location>
</feature>
<evidence type="ECO:0000256" key="6">
    <source>
        <dbReference type="SAM" id="Phobius"/>
    </source>
</evidence>
<comment type="caution">
    <text evidence="8">The sequence shown here is derived from an EMBL/GenBank/DDBJ whole genome shotgun (WGS) entry which is preliminary data.</text>
</comment>
<dbReference type="InterPro" id="IPR027379">
    <property type="entry name" value="CLS_N"/>
</dbReference>
<evidence type="ECO:0000256" key="5">
    <source>
        <dbReference type="ARBA" id="ARBA00023136"/>
    </source>
</evidence>
<protein>
    <recommendedName>
        <fullName evidence="7">Cardiolipin synthase N-terminal domain-containing protein</fullName>
    </recommendedName>
</protein>
<keyword evidence="2" id="KW-1003">Cell membrane</keyword>
<sequence length="78" mass="9503">MFFLTTFWDVIWSSFIIFFIFVPLIMLWAFALVDLFRRRGMSAISRVFWLLFIIFLPILGPLIYLLVRPADEQVEYRY</sequence>
<proteinExistence type="predicted"/>
<keyword evidence="5 6" id="KW-0472">Membrane</keyword>
<dbReference type="Pfam" id="PF13396">
    <property type="entry name" value="PLDc_N"/>
    <property type="match status" value="1"/>
</dbReference>
<comment type="subcellular location">
    <subcellularLocation>
        <location evidence="1">Cell membrane</location>
        <topology evidence="1">Multi-pass membrane protein</topology>
    </subcellularLocation>
</comment>
<name>A0A0F9A7D8_9ZZZZ</name>
<keyword evidence="3 6" id="KW-0812">Transmembrane</keyword>
<evidence type="ECO:0000256" key="3">
    <source>
        <dbReference type="ARBA" id="ARBA00022692"/>
    </source>
</evidence>
<evidence type="ECO:0000256" key="2">
    <source>
        <dbReference type="ARBA" id="ARBA00022475"/>
    </source>
</evidence>